<sequence>MLIRCGARLVPVQVRRQATKSCAHHAPGPARSRHTLLVTRSHDGAVEVIRAAIPGIPDTALRQAMDDYPDLAEVDQEHVAMWLAAANSLLKLTADEVQACVRQQPWLLLSDLAVIKSLVRALTRVLSVEEGQVARMALSYPDVLELEPMSLMEQLVYVSNTTGMSYDAVVQLTLGCPAIALAEPRDVIRAWADVRSCCCRGEVVAAAERGRDGGWGSRGESERGEGEGAEEEGDAVDTEVARVLAARPGLLIMSGEEIRRELAAAPPPQSPPPAAAAPTAVTRAAASAAARARAEPEVRTRMRAAAGGRPAEPTAEDGAAAGSERESPPPPPVAAAPSPSPLLRPRAAAVRRRAPRGSSTGGGGGGGGGGGDASPQ</sequence>
<proteinExistence type="predicted"/>
<gene>
    <name evidence="2" type="primary">PLEST000554</name>
    <name evidence="2" type="ORF">PLESTB_000034000</name>
</gene>
<feature type="compositionally biased region" description="Gly residues" evidence="1">
    <location>
        <begin position="359"/>
        <end position="376"/>
    </location>
</feature>
<feature type="compositionally biased region" description="Pro residues" evidence="1">
    <location>
        <begin position="328"/>
        <end position="342"/>
    </location>
</feature>
<reference evidence="2 3" key="1">
    <citation type="journal article" date="2023" name="Commun. Biol.">
        <title>Reorganization of the ancestral sex-determining regions during the evolution of trioecy in Pleodorina starrii.</title>
        <authorList>
            <person name="Takahashi K."/>
            <person name="Suzuki S."/>
            <person name="Kawai-Toyooka H."/>
            <person name="Yamamoto K."/>
            <person name="Hamaji T."/>
            <person name="Ootsuki R."/>
            <person name="Yamaguchi H."/>
            <person name="Kawachi M."/>
            <person name="Higashiyama T."/>
            <person name="Nozaki H."/>
        </authorList>
    </citation>
    <scope>NUCLEOTIDE SEQUENCE [LARGE SCALE GENOMIC DNA]</scope>
    <source>
        <strain evidence="2 3">NIES-4479</strain>
    </source>
</reference>
<keyword evidence="3" id="KW-1185">Reference proteome</keyword>
<dbReference type="AlphaFoldDB" id="A0A9W6EXC5"/>
<name>A0A9W6EXC5_9CHLO</name>
<feature type="region of interest" description="Disordered" evidence="1">
    <location>
        <begin position="263"/>
        <end position="376"/>
    </location>
</feature>
<feature type="compositionally biased region" description="Low complexity" evidence="1">
    <location>
        <begin position="276"/>
        <end position="291"/>
    </location>
</feature>
<comment type="caution">
    <text evidence="2">The sequence shown here is derived from an EMBL/GenBank/DDBJ whole genome shotgun (WGS) entry which is preliminary data.</text>
</comment>
<feature type="compositionally biased region" description="Acidic residues" evidence="1">
    <location>
        <begin position="227"/>
        <end position="237"/>
    </location>
</feature>
<evidence type="ECO:0000313" key="2">
    <source>
        <dbReference type="EMBL" id="GLC47866.1"/>
    </source>
</evidence>
<protein>
    <submittedName>
        <fullName evidence="2">Uncharacterized protein</fullName>
    </submittedName>
</protein>
<feature type="region of interest" description="Disordered" evidence="1">
    <location>
        <begin position="210"/>
        <end position="237"/>
    </location>
</feature>
<dbReference type="EMBL" id="BRXU01000001">
    <property type="protein sequence ID" value="GLC47866.1"/>
    <property type="molecule type" value="Genomic_DNA"/>
</dbReference>
<accession>A0A9W6EXC5</accession>
<dbReference type="InterPro" id="IPR038538">
    <property type="entry name" value="MTERF_sf"/>
</dbReference>
<dbReference type="Gene3D" id="1.25.70.10">
    <property type="entry name" value="Transcription termination factor 3, mitochondrial"/>
    <property type="match status" value="1"/>
</dbReference>
<feature type="compositionally biased region" description="Pro residues" evidence="1">
    <location>
        <begin position="265"/>
        <end position="275"/>
    </location>
</feature>
<organism evidence="2 3">
    <name type="scientific">Pleodorina starrii</name>
    <dbReference type="NCBI Taxonomy" id="330485"/>
    <lineage>
        <taxon>Eukaryota</taxon>
        <taxon>Viridiplantae</taxon>
        <taxon>Chlorophyta</taxon>
        <taxon>core chlorophytes</taxon>
        <taxon>Chlorophyceae</taxon>
        <taxon>CS clade</taxon>
        <taxon>Chlamydomonadales</taxon>
        <taxon>Volvocaceae</taxon>
        <taxon>Pleodorina</taxon>
    </lineage>
</organism>
<dbReference type="Proteomes" id="UP001165080">
    <property type="component" value="Unassembled WGS sequence"/>
</dbReference>
<evidence type="ECO:0000256" key="1">
    <source>
        <dbReference type="SAM" id="MobiDB-lite"/>
    </source>
</evidence>
<evidence type="ECO:0000313" key="3">
    <source>
        <dbReference type="Proteomes" id="UP001165080"/>
    </source>
</evidence>